<dbReference type="GO" id="GO:0005737">
    <property type="term" value="C:cytoplasm"/>
    <property type="evidence" value="ECO:0007669"/>
    <property type="project" value="TreeGrafter"/>
</dbReference>
<feature type="domain" description="Nudix hydrolase" evidence="12">
    <location>
        <begin position="27"/>
        <end position="159"/>
    </location>
</feature>
<dbReference type="NCBIfam" id="NF002995">
    <property type="entry name" value="PRK03759.1"/>
    <property type="match status" value="1"/>
</dbReference>
<evidence type="ECO:0000256" key="8">
    <source>
        <dbReference type="ARBA" id="ARBA00023229"/>
    </source>
</evidence>
<dbReference type="InterPro" id="IPR000086">
    <property type="entry name" value="NUDIX_hydrolase_dom"/>
</dbReference>
<evidence type="ECO:0000313" key="13">
    <source>
        <dbReference type="EMBL" id="NNV56859.1"/>
    </source>
</evidence>
<dbReference type="Gene3D" id="3.90.79.10">
    <property type="entry name" value="Nucleoside Triphosphate Pyrophosphohydrolase"/>
    <property type="match status" value="1"/>
</dbReference>
<protein>
    <recommendedName>
        <fullName evidence="3 10">Isopentenyl-diphosphate delta-isomerase</fullName>
        <ecNumber evidence="3 10">5.3.3.2</ecNumber>
    </recommendedName>
</protein>
<dbReference type="SUPFAM" id="SSF55811">
    <property type="entry name" value="Nudix"/>
    <property type="match status" value="1"/>
</dbReference>
<keyword evidence="4" id="KW-0963">Cytoplasm</keyword>
<keyword evidence="14" id="KW-1185">Reference proteome</keyword>
<dbReference type="HAMAP" id="MF_00202">
    <property type="entry name" value="Idi"/>
    <property type="match status" value="1"/>
</dbReference>
<evidence type="ECO:0000256" key="4">
    <source>
        <dbReference type="ARBA" id="ARBA00022490"/>
    </source>
</evidence>
<evidence type="ECO:0000256" key="1">
    <source>
        <dbReference type="ARBA" id="ARBA00004826"/>
    </source>
</evidence>
<dbReference type="EMBL" id="WHPF01000011">
    <property type="protein sequence ID" value="NNV56859.1"/>
    <property type="molecule type" value="Genomic_DNA"/>
</dbReference>
<comment type="caution">
    <text evidence="13">The sequence shown here is derived from an EMBL/GenBank/DDBJ whole genome shotgun (WGS) entry which is preliminary data.</text>
</comment>
<dbReference type="GO" id="GO:0009240">
    <property type="term" value="P:isopentenyl diphosphate biosynthetic process"/>
    <property type="evidence" value="ECO:0007669"/>
    <property type="project" value="TreeGrafter"/>
</dbReference>
<dbReference type="NCBIfam" id="TIGR02150">
    <property type="entry name" value="IPP_isom_1"/>
    <property type="match status" value="1"/>
</dbReference>
<dbReference type="CDD" id="cd02885">
    <property type="entry name" value="NUDIX_IPP_Isomerase"/>
    <property type="match status" value="1"/>
</dbReference>
<dbReference type="GO" id="GO:0004452">
    <property type="term" value="F:isopentenyl-diphosphate delta-isomerase activity"/>
    <property type="evidence" value="ECO:0007669"/>
    <property type="project" value="UniProtKB-UniRule"/>
</dbReference>
<dbReference type="InterPro" id="IPR011876">
    <property type="entry name" value="IsopentenylPP_isomerase_typ1"/>
</dbReference>
<proteinExistence type="inferred from homology"/>
<accession>A0A8J8FL15</accession>
<comment type="similarity">
    <text evidence="2">Belongs to the IPP isomerase type 1 family.</text>
</comment>
<evidence type="ECO:0000256" key="9">
    <source>
        <dbReference type="ARBA" id="ARBA00023235"/>
    </source>
</evidence>
<evidence type="ECO:0000313" key="14">
    <source>
        <dbReference type="Proteomes" id="UP000598971"/>
    </source>
</evidence>
<dbReference type="GO" id="GO:0046872">
    <property type="term" value="F:metal ion binding"/>
    <property type="evidence" value="ECO:0007669"/>
    <property type="project" value="UniProtKB-KW"/>
</dbReference>
<evidence type="ECO:0000256" key="11">
    <source>
        <dbReference type="PIRSR" id="PIRSR018427-1"/>
    </source>
</evidence>
<organism evidence="13 14">
    <name type="scientific">Limnovirga soli</name>
    <dbReference type="NCBI Taxonomy" id="2656915"/>
    <lineage>
        <taxon>Bacteria</taxon>
        <taxon>Pseudomonadati</taxon>
        <taxon>Bacteroidota</taxon>
        <taxon>Chitinophagia</taxon>
        <taxon>Chitinophagales</taxon>
        <taxon>Chitinophagaceae</taxon>
        <taxon>Limnovirga</taxon>
    </lineage>
</organism>
<dbReference type="Proteomes" id="UP000598971">
    <property type="component" value="Unassembled WGS sequence"/>
</dbReference>
<evidence type="ECO:0000256" key="3">
    <source>
        <dbReference type="ARBA" id="ARBA00012057"/>
    </source>
</evidence>
<evidence type="ECO:0000256" key="5">
    <source>
        <dbReference type="ARBA" id="ARBA00022723"/>
    </source>
</evidence>
<dbReference type="RefSeq" id="WP_171608801.1">
    <property type="nucleotide sequence ID" value="NZ_WHPF01000011.1"/>
</dbReference>
<dbReference type="UniPathway" id="UPA00059">
    <property type="reaction ID" value="UER00104"/>
</dbReference>
<dbReference type="AlphaFoldDB" id="A0A8J8FL15"/>
<evidence type="ECO:0000259" key="12">
    <source>
        <dbReference type="PROSITE" id="PS51462"/>
    </source>
</evidence>
<dbReference type="InterPro" id="IPR056375">
    <property type="entry name" value="Idi_bact"/>
</dbReference>
<comment type="pathway">
    <text evidence="1">Isoprenoid biosynthesis; dimethylallyl diphosphate biosynthesis; dimethylallyl diphosphate from isopentenyl diphosphate: step 1/1.</text>
</comment>
<dbReference type="PANTHER" id="PTHR10885">
    <property type="entry name" value="ISOPENTENYL-DIPHOSPHATE DELTA-ISOMERASE"/>
    <property type="match status" value="1"/>
</dbReference>
<dbReference type="PANTHER" id="PTHR10885:SF0">
    <property type="entry name" value="ISOPENTENYL-DIPHOSPHATE DELTA-ISOMERASE"/>
    <property type="match status" value="1"/>
</dbReference>
<evidence type="ECO:0000256" key="2">
    <source>
        <dbReference type="ARBA" id="ARBA00007579"/>
    </source>
</evidence>
<evidence type="ECO:0000256" key="10">
    <source>
        <dbReference type="NCBIfam" id="TIGR02150"/>
    </source>
</evidence>
<feature type="active site" evidence="11">
    <location>
        <position position="111"/>
    </location>
</feature>
<dbReference type="InterPro" id="IPR015797">
    <property type="entry name" value="NUDIX_hydrolase-like_dom_sf"/>
</dbReference>
<keyword evidence="9 13" id="KW-0413">Isomerase</keyword>
<keyword evidence="6" id="KW-0460">Magnesium</keyword>
<feature type="active site" evidence="11">
    <location>
        <position position="64"/>
    </location>
</feature>
<evidence type="ECO:0000256" key="7">
    <source>
        <dbReference type="ARBA" id="ARBA00023211"/>
    </source>
</evidence>
<reference evidence="13" key="1">
    <citation type="submission" date="2019-10" db="EMBL/GenBank/DDBJ databases">
        <title>Draft genome sequence of Panacibacter sp. KCS-6.</title>
        <authorList>
            <person name="Yim K.J."/>
        </authorList>
    </citation>
    <scope>NUCLEOTIDE SEQUENCE</scope>
    <source>
        <strain evidence="13">KCS-6</strain>
    </source>
</reference>
<keyword evidence="5" id="KW-0479">Metal-binding</keyword>
<dbReference type="Pfam" id="PF00293">
    <property type="entry name" value="NUDIX"/>
    <property type="match status" value="1"/>
</dbReference>
<dbReference type="EC" id="5.3.3.2" evidence="3 10"/>
<keyword evidence="7" id="KW-0464">Manganese</keyword>
<dbReference type="GO" id="GO:0050992">
    <property type="term" value="P:dimethylallyl diphosphate biosynthetic process"/>
    <property type="evidence" value="ECO:0007669"/>
    <property type="project" value="UniProtKB-UniPathway"/>
</dbReference>
<sequence>MEKVILVNEHDEELGEMEKIEAHEKALLHRAISVFIFNQKGEMLLQQRALKKYHSGGLWTNACCSHPRPGEDVAAAATRRLKEELGFETAIQKQFTFTYKSPFENGLTEHEFDHVFIGTYDGAIHPNADEVKDFCYKSMHDIAFNLNNQSNKYTSWFKIAFPRIMEWWKVQPLN</sequence>
<evidence type="ECO:0000256" key="6">
    <source>
        <dbReference type="ARBA" id="ARBA00022842"/>
    </source>
</evidence>
<name>A0A8J8FL15_9BACT</name>
<dbReference type="PIRSF" id="PIRSF018427">
    <property type="entry name" value="Isopntndiph_ism"/>
    <property type="match status" value="1"/>
</dbReference>
<dbReference type="PROSITE" id="PS51462">
    <property type="entry name" value="NUDIX"/>
    <property type="match status" value="1"/>
</dbReference>
<keyword evidence="8" id="KW-0414">Isoprene biosynthesis</keyword>
<gene>
    <name evidence="13" type="ORF">GD597_15405</name>
</gene>